<comment type="similarity">
    <text evidence="3 10">Belongs to the myo-inositol oxygenase family.</text>
</comment>
<evidence type="ECO:0000256" key="7">
    <source>
        <dbReference type="ARBA" id="ARBA00023002"/>
    </source>
</evidence>
<dbReference type="SUPFAM" id="SSF109604">
    <property type="entry name" value="HD-domain/PDEase-like"/>
    <property type="match status" value="1"/>
</dbReference>
<dbReference type="EMBL" id="LSRX01000539">
    <property type="protein sequence ID" value="OLP94496.1"/>
    <property type="molecule type" value="Genomic_DNA"/>
</dbReference>
<feature type="binding site" evidence="9">
    <location>
        <position position="16"/>
    </location>
    <ligand>
        <name>Fe cation</name>
        <dbReference type="ChEBI" id="CHEBI:24875"/>
        <label>1</label>
    </ligand>
</feature>
<keyword evidence="12" id="KW-1185">Reference proteome</keyword>
<dbReference type="OrthoDB" id="5151075at2759"/>
<keyword evidence="6 9" id="KW-0479">Metal-binding</keyword>
<dbReference type="GO" id="GO:0050113">
    <property type="term" value="F:inositol oxygenase activity"/>
    <property type="evidence" value="ECO:0007669"/>
    <property type="project" value="UniProtKB-UniRule"/>
</dbReference>
<evidence type="ECO:0000256" key="6">
    <source>
        <dbReference type="ARBA" id="ARBA00022723"/>
    </source>
</evidence>
<proteinExistence type="inferred from homology"/>
<evidence type="ECO:0000313" key="12">
    <source>
        <dbReference type="Proteomes" id="UP000186817"/>
    </source>
</evidence>
<sequence length="103" mass="11501">MTSWKPQSAKEFNKFDLYSKADAVPDMEKLKPYYASLLKKYNLDGKLRLGEEPLSLRKDFSIDFLVRVFTEPPVKSGQAFSLKPVATGADALGVVNSGKKSKK</sequence>
<comment type="subcellular location">
    <subcellularLocation>
        <location evidence="1 10">Cytoplasm</location>
    </subcellularLocation>
</comment>
<evidence type="ECO:0000256" key="1">
    <source>
        <dbReference type="ARBA" id="ARBA00004496"/>
    </source>
</evidence>
<evidence type="ECO:0000256" key="3">
    <source>
        <dbReference type="ARBA" id="ARBA00005286"/>
    </source>
</evidence>
<evidence type="ECO:0000256" key="10">
    <source>
        <dbReference type="RuleBase" id="RU367039"/>
    </source>
</evidence>
<accession>A0A1Q9DH51</accession>
<comment type="pathway">
    <text evidence="2 10">Polyol metabolism; myo-inositol degradation into D-glucuronate; D-glucuronate from myo-inositol: step 1/1.</text>
</comment>
<dbReference type="InterPro" id="IPR007828">
    <property type="entry name" value="Inositol_oxygenase"/>
</dbReference>
<dbReference type="EC" id="1.13.99.1" evidence="4 10"/>
<organism evidence="11 12">
    <name type="scientific">Symbiodinium microadriaticum</name>
    <name type="common">Dinoflagellate</name>
    <name type="synonym">Zooxanthella microadriatica</name>
    <dbReference type="NCBI Taxonomy" id="2951"/>
    <lineage>
        <taxon>Eukaryota</taxon>
        <taxon>Sar</taxon>
        <taxon>Alveolata</taxon>
        <taxon>Dinophyceae</taxon>
        <taxon>Suessiales</taxon>
        <taxon>Symbiodiniaceae</taxon>
        <taxon>Symbiodinium</taxon>
    </lineage>
</organism>
<gene>
    <name evidence="11" type="primary">miox</name>
    <name evidence="11" type="ORF">AK812_SmicGene23479</name>
</gene>
<reference evidence="11 12" key="1">
    <citation type="submission" date="2016-02" db="EMBL/GenBank/DDBJ databases">
        <title>Genome analysis of coral dinoflagellate symbionts highlights evolutionary adaptations to a symbiotic lifestyle.</title>
        <authorList>
            <person name="Aranda M."/>
            <person name="Li Y."/>
            <person name="Liew Y.J."/>
            <person name="Baumgarten S."/>
            <person name="Simakov O."/>
            <person name="Wilson M."/>
            <person name="Piel J."/>
            <person name="Ashoor H."/>
            <person name="Bougouffa S."/>
            <person name="Bajic V.B."/>
            <person name="Ryu T."/>
            <person name="Ravasi T."/>
            <person name="Bayer T."/>
            <person name="Micklem G."/>
            <person name="Kim H."/>
            <person name="Bhak J."/>
            <person name="Lajeunesse T.C."/>
            <person name="Voolstra C.R."/>
        </authorList>
    </citation>
    <scope>NUCLEOTIDE SEQUENCE [LARGE SCALE GENOMIC DNA]</scope>
    <source>
        <strain evidence="11 12">CCMP2467</strain>
    </source>
</reference>
<keyword evidence="7 10" id="KW-0560">Oxidoreductase</keyword>
<dbReference type="UniPathway" id="UPA00111">
    <property type="reaction ID" value="UER00527"/>
</dbReference>
<evidence type="ECO:0000256" key="5">
    <source>
        <dbReference type="ARBA" id="ARBA00022490"/>
    </source>
</evidence>
<dbReference type="Pfam" id="PF05153">
    <property type="entry name" value="MIOX"/>
    <property type="match status" value="1"/>
</dbReference>
<protein>
    <recommendedName>
        <fullName evidence="4 10">Inositol oxygenase</fullName>
        <ecNumber evidence="4 10">1.13.99.1</ecNumber>
    </recommendedName>
    <alternativeName>
        <fullName evidence="10">Myo-inositol oxygenase</fullName>
    </alternativeName>
</protein>
<keyword evidence="8 9" id="KW-0408">Iron</keyword>
<keyword evidence="5 10" id="KW-0963">Cytoplasm</keyword>
<dbReference type="GO" id="GO:0005506">
    <property type="term" value="F:iron ion binding"/>
    <property type="evidence" value="ECO:0007669"/>
    <property type="project" value="InterPro"/>
</dbReference>
<dbReference type="Proteomes" id="UP000186817">
    <property type="component" value="Unassembled WGS sequence"/>
</dbReference>
<dbReference type="GO" id="GO:0005737">
    <property type="term" value="C:cytoplasm"/>
    <property type="evidence" value="ECO:0007669"/>
    <property type="project" value="UniProtKB-SubCell"/>
</dbReference>
<comment type="cofactor">
    <cofactor evidence="9 10">
        <name>Fe cation</name>
        <dbReference type="ChEBI" id="CHEBI:24875"/>
    </cofactor>
    <text evidence="9 10">Binds 2 iron ions per subunit.</text>
</comment>
<comment type="caution">
    <text evidence="11">The sequence shown here is derived from an EMBL/GenBank/DDBJ whole genome shotgun (WGS) entry which is preliminary data.</text>
</comment>
<evidence type="ECO:0000256" key="8">
    <source>
        <dbReference type="ARBA" id="ARBA00023004"/>
    </source>
</evidence>
<evidence type="ECO:0000256" key="2">
    <source>
        <dbReference type="ARBA" id="ARBA00005167"/>
    </source>
</evidence>
<dbReference type="GO" id="GO:0019310">
    <property type="term" value="P:inositol catabolic process"/>
    <property type="evidence" value="ECO:0007669"/>
    <property type="project" value="UniProtKB-UniRule"/>
</dbReference>
<dbReference type="AlphaFoldDB" id="A0A1Q9DH51"/>
<comment type="catalytic activity">
    <reaction evidence="10">
        <text>myo-inositol + O2 = D-glucuronate + H2O + H(+)</text>
        <dbReference type="Rhea" id="RHEA:23696"/>
        <dbReference type="ChEBI" id="CHEBI:15377"/>
        <dbReference type="ChEBI" id="CHEBI:15378"/>
        <dbReference type="ChEBI" id="CHEBI:15379"/>
        <dbReference type="ChEBI" id="CHEBI:17268"/>
        <dbReference type="ChEBI" id="CHEBI:58720"/>
        <dbReference type="EC" id="1.13.99.1"/>
    </reaction>
</comment>
<evidence type="ECO:0000256" key="4">
    <source>
        <dbReference type="ARBA" id="ARBA00011919"/>
    </source>
</evidence>
<name>A0A1Q9DH51_SYMMI</name>
<evidence type="ECO:0000256" key="9">
    <source>
        <dbReference type="PIRSR" id="PIRSR607828-2"/>
    </source>
</evidence>
<evidence type="ECO:0000313" key="11">
    <source>
        <dbReference type="EMBL" id="OLP94496.1"/>
    </source>
</evidence>